<dbReference type="EMBL" id="FNAN01000001">
    <property type="protein sequence ID" value="SDD43244.1"/>
    <property type="molecule type" value="Genomic_DNA"/>
</dbReference>
<accession>A0A1G6UPS1</accession>
<proteinExistence type="predicted"/>
<evidence type="ECO:0000313" key="1">
    <source>
        <dbReference type="EMBL" id="SDD43244.1"/>
    </source>
</evidence>
<dbReference type="AlphaFoldDB" id="A0A1G6UPS1"/>
<name>A0A1G6UPS1_9BACT</name>
<dbReference type="STRING" id="659014.SAMN04487996_10128"/>
<gene>
    <name evidence="1" type="ORF">SAMN04487996_10128</name>
</gene>
<dbReference type="OrthoDB" id="9851349at2"/>
<organism evidence="1 2">
    <name type="scientific">Dyadobacter soli</name>
    <dbReference type="NCBI Taxonomy" id="659014"/>
    <lineage>
        <taxon>Bacteria</taxon>
        <taxon>Pseudomonadati</taxon>
        <taxon>Bacteroidota</taxon>
        <taxon>Cytophagia</taxon>
        <taxon>Cytophagales</taxon>
        <taxon>Spirosomataceae</taxon>
        <taxon>Dyadobacter</taxon>
    </lineage>
</organism>
<evidence type="ECO:0000313" key="2">
    <source>
        <dbReference type="Proteomes" id="UP000198748"/>
    </source>
</evidence>
<sequence length="75" mass="8314">MQQYHVKVLPGDCSGTVISMLHDLALGHFIELDSVSSPTTSLSDDQVLEMIEEADLTAHYSLEEAREILHVGARY</sequence>
<dbReference type="RefSeq" id="WP_090145560.1">
    <property type="nucleotide sequence ID" value="NZ_FNAN01000001.1"/>
</dbReference>
<dbReference type="Proteomes" id="UP000198748">
    <property type="component" value="Unassembled WGS sequence"/>
</dbReference>
<reference evidence="2" key="1">
    <citation type="submission" date="2016-10" db="EMBL/GenBank/DDBJ databases">
        <authorList>
            <person name="Varghese N."/>
            <person name="Submissions S."/>
        </authorList>
    </citation>
    <scope>NUCLEOTIDE SEQUENCE [LARGE SCALE GENOMIC DNA]</scope>
    <source>
        <strain evidence="2">DSM 25329</strain>
    </source>
</reference>
<keyword evidence="2" id="KW-1185">Reference proteome</keyword>
<protein>
    <submittedName>
        <fullName evidence="1">Uncharacterized protein</fullName>
    </submittedName>
</protein>